<dbReference type="SMART" id="SM00052">
    <property type="entry name" value="EAL"/>
    <property type="match status" value="1"/>
</dbReference>
<dbReference type="NCBIfam" id="TIGR00229">
    <property type="entry name" value="sensory_box"/>
    <property type="match status" value="2"/>
</dbReference>
<dbReference type="CDD" id="cd01948">
    <property type="entry name" value="EAL"/>
    <property type="match status" value="1"/>
</dbReference>
<feature type="domain" description="PAS" evidence="2">
    <location>
        <begin position="51"/>
        <end position="121"/>
    </location>
</feature>
<dbReference type="RefSeq" id="WP_386045285.1">
    <property type="nucleotide sequence ID" value="NZ_JBHUIO010000005.1"/>
</dbReference>
<dbReference type="InterPro" id="IPR000700">
    <property type="entry name" value="PAS-assoc_C"/>
</dbReference>
<dbReference type="InterPro" id="IPR029787">
    <property type="entry name" value="Nucleotide_cyclase"/>
</dbReference>
<feature type="domain" description="PAC" evidence="3">
    <location>
        <begin position="251"/>
        <end position="302"/>
    </location>
</feature>
<dbReference type="SUPFAM" id="SSF141868">
    <property type="entry name" value="EAL domain-like"/>
    <property type="match status" value="1"/>
</dbReference>
<evidence type="ECO:0000259" key="3">
    <source>
        <dbReference type="PROSITE" id="PS50113"/>
    </source>
</evidence>
<dbReference type="InterPro" id="IPR000160">
    <property type="entry name" value="GGDEF_dom"/>
</dbReference>
<evidence type="ECO:0000259" key="5">
    <source>
        <dbReference type="PROSITE" id="PS50887"/>
    </source>
</evidence>
<keyword evidence="1" id="KW-0472">Membrane</keyword>
<protein>
    <submittedName>
        <fullName evidence="6">EAL domain-containing protein</fullName>
    </submittedName>
</protein>
<accession>A0ABW4ZW48</accession>
<dbReference type="InterPro" id="IPR052155">
    <property type="entry name" value="Biofilm_reg_signaling"/>
</dbReference>
<dbReference type="NCBIfam" id="TIGR00254">
    <property type="entry name" value="GGDEF"/>
    <property type="match status" value="1"/>
</dbReference>
<feature type="domain" description="PAC" evidence="3">
    <location>
        <begin position="123"/>
        <end position="174"/>
    </location>
</feature>
<evidence type="ECO:0000259" key="2">
    <source>
        <dbReference type="PROSITE" id="PS50112"/>
    </source>
</evidence>
<name>A0ABW4ZW48_9BACL</name>
<reference evidence="7" key="1">
    <citation type="journal article" date="2019" name="Int. J. Syst. Evol. Microbiol.">
        <title>The Global Catalogue of Microorganisms (GCM) 10K type strain sequencing project: providing services to taxonomists for standard genome sequencing and annotation.</title>
        <authorList>
            <consortium name="The Broad Institute Genomics Platform"/>
            <consortium name="The Broad Institute Genome Sequencing Center for Infectious Disease"/>
            <person name="Wu L."/>
            <person name="Ma J."/>
        </authorList>
    </citation>
    <scope>NUCLEOTIDE SEQUENCE [LARGE SCALE GENOMIC DNA]</scope>
    <source>
        <strain evidence="7">CGMCC 1.13574</strain>
    </source>
</reference>
<dbReference type="Proteomes" id="UP001597343">
    <property type="component" value="Unassembled WGS sequence"/>
</dbReference>
<organism evidence="6 7">
    <name type="scientific">Tumebacillus lipolyticus</name>
    <dbReference type="NCBI Taxonomy" id="1280370"/>
    <lineage>
        <taxon>Bacteria</taxon>
        <taxon>Bacillati</taxon>
        <taxon>Bacillota</taxon>
        <taxon>Bacilli</taxon>
        <taxon>Bacillales</taxon>
        <taxon>Alicyclobacillaceae</taxon>
        <taxon>Tumebacillus</taxon>
    </lineage>
</organism>
<dbReference type="InterPro" id="IPR000014">
    <property type="entry name" value="PAS"/>
</dbReference>
<dbReference type="Gene3D" id="3.30.450.20">
    <property type="entry name" value="PAS domain"/>
    <property type="match status" value="2"/>
</dbReference>
<dbReference type="PANTHER" id="PTHR44757:SF2">
    <property type="entry name" value="BIOFILM ARCHITECTURE MAINTENANCE PROTEIN MBAA"/>
    <property type="match status" value="1"/>
</dbReference>
<comment type="caution">
    <text evidence="6">The sequence shown here is derived from an EMBL/GenBank/DDBJ whole genome shotgun (WGS) entry which is preliminary data.</text>
</comment>
<dbReference type="CDD" id="cd01949">
    <property type="entry name" value="GGDEF"/>
    <property type="match status" value="1"/>
</dbReference>
<evidence type="ECO:0000313" key="6">
    <source>
        <dbReference type="EMBL" id="MFD2169830.1"/>
    </source>
</evidence>
<gene>
    <name evidence="6" type="ORF">ACFSOY_07460</name>
</gene>
<dbReference type="SMART" id="SM00091">
    <property type="entry name" value="PAS"/>
    <property type="match status" value="2"/>
</dbReference>
<dbReference type="PANTHER" id="PTHR44757">
    <property type="entry name" value="DIGUANYLATE CYCLASE DGCP"/>
    <property type="match status" value="1"/>
</dbReference>
<dbReference type="PROSITE" id="PS50113">
    <property type="entry name" value="PAC"/>
    <property type="match status" value="2"/>
</dbReference>
<feature type="domain" description="EAL" evidence="4">
    <location>
        <begin position="476"/>
        <end position="730"/>
    </location>
</feature>
<feature type="domain" description="GGDEF" evidence="5">
    <location>
        <begin position="334"/>
        <end position="467"/>
    </location>
</feature>
<dbReference type="InterPro" id="IPR001610">
    <property type="entry name" value="PAC"/>
</dbReference>
<dbReference type="PROSITE" id="PS50887">
    <property type="entry name" value="GGDEF"/>
    <property type="match status" value="1"/>
</dbReference>
<dbReference type="InterPro" id="IPR043128">
    <property type="entry name" value="Rev_trsase/Diguanyl_cyclase"/>
</dbReference>
<dbReference type="InterPro" id="IPR035965">
    <property type="entry name" value="PAS-like_dom_sf"/>
</dbReference>
<dbReference type="CDD" id="cd00130">
    <property type="entry name" value="PAS"/>
    <property type="match status" value="2"/>
</dbReference>
<dbReference type="Pfam" id="PF08447">
    <property type="entry name" value="PAS_3"/>
    <property type="match status" value="1"/>
</dbReference>
<dbReference type="SMART" id="SM00267">
    <property type="entry name" value="GGDEF"/>
    <property type="match status" value="1"/>
</dbReference>
<dbReference type="Gene3D" id="3.30.70.270">
    <property type="match status" value="1"/>
</dbReference>
<dbReference type="EMBL" id="JBHUIO010000005">
    <property type="protein sequence ID" value="MFD2169830.1"/>
    <property type="molecule type" value="Genomic_DNA"/>
</dbReference>
<dbReference type="Pfam" id="PF00990">
    <property type="entry name" value="GGDEF"/>
    <property type="match status" value="1"/>
</dbReference>
<dbReference type="SUPFAM" id="SSF55073">
    <property type="entry name" value="Nucleotide cyclase"/>
    <property type="match status" value="1"/>
</dbReference>
<dbReference type="InterPro" id="IPR035919">
    <property type="entry name" value="EAL_sf"/>
</dbReference>
<keyword evidence="7" id="KW-1185">Reference proteome</keyword>
<evidence type="ECO:0000313" key="7">
    <source>
        <dbReference type="Proteomes" id="UP001597343"/>
    </source>
</evidence>
<dbReference type="PROSITE" id="PS50883">
    <property type="entry name" value="EAL"/>
    <property type="match status" value="1"/>
</dbReference>
<dbReference type="Pfam" id="PF13426">
    <property type="entry name" value="PAS_9"/>
    <property type="match status" value="1"/>
</dbReference>
<evidence type="ECO:0000259" key="4">
    <source>
        <dbReference type="PROSITE" id="PS50883"/>
    </source>
</evidence>
<dbReference type="PROSITE" id="PS50112">
    <property type="entry name" value="PAS"/>
    <property type="match status" value="2"/>
</dbReference>
<keyword evidence="1" id="KW-1133">Transmembrane helix</keyword>
<keyword evidence="1" id="KW-0812">Transmembrane</keyword>
<dbReference type="InterPro" id="IPR013655">
    <property type="entry name" value="PAS_fold_3"/>
</dbReference>
<dbReference type="Pfam" id="PF00563">
    <property type="entry name" value="EAL"/>
    <property type="match status" value="1"/>
</dbReference>
<dbReference type="SMART" id="SM00086">
    <property type="entry name" value="PAC"/>
    <property type="match status" value="2"/>
</dbReference>
<dbReference type="SUPFAM" id="SSF55785">
    <property type="entry name" value="PYP-like sensor domain (PAS domain)"/>
    <property type="match status" value="2"/>
</dbReference>
<proteinExistence type="predicted"/>
<evidence type="ECO:0000256" key="1">
    <source>
        <dbReference type="SAM" id="Phobius"/>
    </source>
</evidence>
<feature type="domain" description="PAS" evidence="2">
    <location>
        <begin position="175"/>
        <end position="233"/>
    </location>
</feature>
<dbReference type="Gene3D" id="3.20.20.450">
    <property type="entry name" value="EAL domain"/>
    <property type="match status" value="1"/>
</dbReference>
<feature type="transmembrane region" description="Helical" evidence="1">
    <location>
        <begin position="20"/>
        <end position="38"/>
    </location>
</feature>
<sequence>MNGADSLDGELFSFQSDSDWLLASGLMLVMVFVVGSITSEHLSTRRRLTKEEQAFKSLYEHNPNAVYTLDLQGRLLASNPACKKVLGYEESDFVEGSPLRVLRSDESDKIKAHFFAAVNGVPRNYETTLYHKEGHLINVHLTHVPIFVEGEVTGMYIIVKDITERKQADRERNRSNRKYQGLVESIDAIVWEGDPYTFRYQFVSPQSAKILGYRPEQLIESESFWRSVIHPDDCERLLTFCKQENAELRNHEIEYRVFAADGRTVWIKDYVTVLDENGTVTGCRGIMVDITERKLTEERLQYIAYYDVLTNLPNRALFEERLQEEMEKARANSQMLSVLFLDVDRFKSINDTLGHSVGDELIRAVAERLKVCMREEDTICRIGGDAFALILPDLNSPQGAIQMARTLLQTLAAPFVLMSNELFVTCSIGISFFPDDGGDLFTLLKNAETAMYRTKERGRNNFQLYTTSMNEDSMQKLSLEGFLRKALGLQEFVLFYQPQVNVSSGEIIGVEALLRWKHPVLGMVSPASFIPLAEETGLIVPIGEWVLRTACEQIKIWHEAGYPDLIVAVNLSARQFLQEDLVEMVQRVLEETGVDAEFLELEITESVTMHNVERAIVVLNELRNLGIRISLDDFGTGYSSLSYLKHFPIHTLKIDQSFVRDITTDADDAAIASSVIALALSLNLHVIAEGVETEDHLRYLAERGCYDMQGYHFSRPLPAQDVEQLFVRGKLFKTEVVPPLSDEDSRKK</sequence>
<dbReference type="InterPro" id="IPR001633">
    <property type="entry name" value="EAL_dom"/>
</dbReference>